<evidence type="ECO:0000313" key="2">
    <source>
        <dbReference type="EMBL" id="TKW27719.1"/>
    </source>
</evidence>
<keyword evidence="1" id="KW-0732">Signal</keyword>
<evidence type="ECO:0008006" key="4">
    <source>
        <dbReference type="Google" id="ProtNLM"/>
    </source>
</evidence>
<feature type="chain" id="PRO_5020527304" description="Secreted protein" evidence="1">
    <location>
        <begin position="24"/>
        <end position="94"/>
    </location>
</feature>
<dbReference type="EMBL" id="CM016554">
    <property type="protein sequence ID" value="TKW27719.1"/>
    <property type="molecule type" value="Genomic_DNA"/>
</dbReference>
<gene>
    <name evidence="2" type="ORF">SEVIR_3G275933v2</name>
</gene>
<accession>A0A4U6VJM1</accession>
<feature type="signal peptide" evidence="1">
    <location>
        <begin position="1"/>
        <end position="23"/>
    </location>
</feature>
<protein>
    <recommendedName>
        <fullName evidence="4">Secreted protein</fullName>
    </recommendedName>
</protein>
<organism evidence="2 3">
    <name type="scientific">Setaria viridis</name>
    <name type="common">Green bristlegrass</name>
    <name type="synonym">Setaria italica subsp. viridis</name>
    <dbReference type="NCBI Taxonomy" id="4556"/>
    <lineage>
        <taxon>Eukaryota</taxon>
        <taxon>Viridiplantae</taxon>
        <taxon>Streptophyta</taxon>
        <taxon>Embryophyta</taxon>
        <taxon>Tracheophyta</taxon>
        <taxon>Spermatophyta</taxon>
        <taxon>Magnoliopsida</taxon>
        <taxon>Liliopsida</taxon>
        <taxon>Poales</taxon>
        <taxon>Poaceae</taxon>
        <taxon>PACMAD clade</taxon>
        <taxon>Panicoideae</taxon>
        <taxon>Panicodae</taxon>
        <taxon>Paniceae</taxon>
        <taxon>Cenchrinae</taxon>
        <taxon>Setaria</taxon>
    </lineage>
</organism>
<sequence length="94" mass="10211">MVCSTSSPPLFLLTALALCAHRAMPPGAALPRAGSPPRQIHRHHQTNAVSPSPVLLILVFPTSTSPINIRVCVTFDWLILRHLPQLISCAIERS</sequence>
<dbReference type="AlphaFoldDB" id="A0A4U6VJM1"/>
<name>A0A4U6VJM1_SETVI</name>
<evidence type="ECO:0000313" key="3">
    <source>
        <dbReference type="Proteomes" id="UP000298652"/>
    </source>
</evidence>
<keyword evidence="3" id="KW-1185">Reference proteome</keyword>
<evidence type="ECO:0000256" key="1">
    <source>
        <dbReference type="SAM" id="SignalP"/>
    </source>
</evidence>
<dbReference type="Proteomes" id="UP000298652">
    <property type="component" value="Chromosome 3"/>
</dbReference>
<dbReference type="Gramene" id="TKW27719">
    <property type="protein sequence ID" value="TKW27719"/>
    <property type="gene ID" value="SEVIR_3G275933v2"/>
</dbReference>
<proteinExistence type="predicted"/>
<reference evidence="2" key="1">
    <citation type="submission" date="2019-03" db="EMBL/GenBank/DDBJ databases">
        <title>WGS assembly of Setaria viridis.</title>
        <authorList>
            <person name="Huang P."/>
            <person name="Jenkins J."/>
            <person name="Grimwood J."/>
            <person name="Barry K."/>
            <person name="Healey A."/>
            <person name="Mamidi S."/>
            <person name="Sreedasyam A."/>
            <person name="Shu S."/>
            <person name="Feldman M."/>
            <person name="Wu J."/>
            <person name="Yu Y."/>
            <person name="Chen C."/>
            <person name="Johnson J."/>
            <person name="Rokhsar D."/>
            <person name="Baxter I."/>
            <person name="Schmutz J."/>
            <person name="Brutnell T."/>
            <person name="Kellogg E."/>
        </authorList>
    </citation>
    <scope>NUCLEOTIDE SEQUENCE [LARGE SCALE GENOMIC DNA]</scope>
</reference>